<evidence type="ECO:0000256" key="1">
    <source>
        <dbReference type="SAM" id="SignalP"/>
    </source>
</evidence>
<dbReference type="EMBL" id="RJKL01000001">
    <property type="protein sequence ID" value="ROP33594.1"/>
    <property type="molecule type" value="Genomic_DNA"/>
</dbReference>
<feature type="signal peptide" evidence="1">
    <location>
        <begin position="1"/>
        <end position="28"/>
    </location>
</feature>
<accession>A0A3N1GTR8</accession>
<keyword evidence="1" id="KW-0732">Signal</keyword>
<dbReference type="RefSeq" id="WP_143162885.1">
    <property type="nucleotide sequence ID" value="NZ_RJKL01000001.1"/>
</dbReference>
<evidence type="ECO:0000313" key="3">
    <source>
        <dbReference type="Proteomes" id="UP000271683"/>
    </source>
</evidence>
<dbReference type="AlphaFoldDB" id="A0A3N1GTR8"/>
<organism evidence="2 3">
    <name type="scientific">Couchioplanes caeruleus</name>
    <dbReference type="NCBI Taxonomy" id="56438"/>
    <lineage>
        <taxon>Bacteria</taxon>
        <taxon>Bacillati</taxon>
        <taxon>Actinomycetota</taxon>
        <taxon>Actinomycetes</taxon>
        <taxon>Micromonosporales</taxon>
        <taxon>Micromonosporaceae</taxon>
        <taxon>Couchioplanes</taxon>
    </lineage>
</organism>
<gene>
    <name evidence="2" type="ORF">EDD30_6602</name>
</gene>
<protein>
    <recommendedName>
        <fullName evidence="4">Peptidase inhibitor family I36</fullName>
    </recommendedName>
</protein>
<sequence>MRSAIRHAGVAMALAAGVLVGTPGISHAQGATVTGPGYPVVGQGPVSLPSFSSSVTLSTWSWTTTTLCGTNVGDGYGLLRVQQLRPAGSVEFMEIRPGTTTCIERWWSGVDINAMNVSSSPLTVRTY</sequence>
<reference evidence="2 3" key="1">
    <citation type="submission" date="2018-11" db="EMBL/GenBank/DDBJ databases">
        <title>Sequencing the genomes of 1000 actinobacteria strains.</title>
        <authorList>
            <person name="Klenk H.-P."/>
        </authorList>
    </citation>
    <scope>NUCLEOTIDE SEQUENCE [LARGE SCALE GENOMIC DNA]</scope>
    <source>
        <strain evidence="2 3">DSM 43634</strain>
    </source>
</reference>
<evidence type="ECO:0000313" key="2">
    <source>
        <dbReference type="EMBL" id="ROP33594.1"/>
    </source>
</evidence>
<comment type="caution">
    <text evidence="2">The sequence shown here is derived from an EMBL/GenBank/DDBJ whole genome shotgun (WGS) entry which is preliminary data.</text>
</comment>
<feature type="chain" id="PRO_5018329131" description="Peptidase inhibitor family I36" evidence="1">
    <location>
        <begin position="29"/>
        <end position="127"/>
    </location>
</feature>
<proteinExistence type="predicted"/>
<dbReference type="Proteomes" id="UP000271683">
    <property type="component" value="Unassembled WGS sequence"/>
</dbReference>
<evidence type="ECO:0008006" key="4">
    <source>
        <dbReference type="Google" id="ProtNLM"/>
    </source>
</evidence>
<name>A0A3N1GTR8_9ACTN</name>